<accession>A0A6P6DWE9</accession>
<evidence type="ECO:0000256" key="1">
    <source>
        <dbReference type="SAM" id="SignalP"/>
    </source>
</evidence>
<reference evidence="3 4" key="1">
    <citation type="submission" date="2025-04" db="UniProtKB">
        <authorList>
            <consortium name="RefSeq"/>
        </authorList>
    </citation>
    <scope>IDENTIFICATION</scope>
</reference>
<organism evidence="2 3">
    <name type="scientific">Octodon degus</name>
    <name type="common">Degu</name>
    <name type="synonym">Sciurus degus</name>
    <dbReference type="NCBI Taxonomy" id="10160"/>
    <lineage>
        <taxon>Eukaryota</taxon>
        <taxon>Metazoa</taxon>
        <taxon>Chordata</taxon>
        <taxon>Craniata</taxon>
        <taxon>Vertebrata</taxon>
        <taxon>Euteleostomi</taxon>
        <taxon>Mammalia</taxon>
        <taxon>Eutheria</taxon>
        <taxon>Euarchontoglires</taxon>
        <taxon>Glires</taxon>
        <taxon>Rodentia</taxon>
        <taxon>Hystricomorpha</taxon>
        <taxon>Octodontidae</taxon>
        <taxon>Octodon</taxon>
    </lineage>
</organism>
<sequence length="74" mass="8363">MSPVRMRSSVSHLFFSLICCSVGSWPPALATPDRNEEEMKILRQILGLLSLQVLSDETNDCKEVPYFFPLEMTG</sequence>
<gene>
    <name evidence="3 4" type="primary">LOC111814630</name>
</gene>
<evidence type="ECO:0000313" key="2">
    <source>
        <dbReference type="Proteomes" id="UP000515203"/>
    </source>
</evidence>
<dbReference type="RefSeq" id="XP_023564293.1">
    <property type="nucleotide sequence ID" value="XM_023708525.1"/>
</dbReference>
<feature type="chain" id="PRO_5044649419" evidence="1">
    <location>
        <begin position="31"/>
        <end position="74"/>
    </location>
</feature>
<feature type="signal peptide" evidence="1">
    <location>
        <begin position="1"/>
        <end position="30"/>
    </location>
</feature>
<evidence type="ECO:0000313" key="4">
    <source>
        <dbReference type="RefSeq" id="XP_023564293.1"/>
    </source>
</evidence>
<dbReference type="GeneID" id="111814630"/>
<dbReference type="AlphaFoldDB" id="A0A6P6DWE9"/>
<evidence type="ECO:0000313" key="3">
    <source>
        <dbReference type="RefSeq" id="XP_023564291.1"/>
    </source>
</evidence>
<name>A0A6P6DWE9_OCTDE</name>
<keyword evidence="2" id="KW-1185">Reference proteome</keyword>
<protein>
    <submittedName>
        <fullName evidence="3 4">Epididymal protein 13-like</fullName>
    </submittedName>
</protein>
<dbReference type="OrthoDB" id="9806781at2759"/>
<keyword evidence="1" id="KW-0732">Signal</keyword>
<dbReference type="Proteomes" id="UP000515203">
    <property type="component" value="Unplaced"/>
</dbReference>
<proteinExistence type="predicted"/>
<dbReference type="RefSeq" id="XP_023564291.1">
    <property type="nucleotide sequence ID" value="XM_023708523.1"/>
</dbReference>